<organism evidence="2 3">
    <name type="scientific">Rubroshorea leprosula</name>
    <dbReference type="NCBI Taxonomy" id="152421"/>
    <lineage>
        <taxon>Eukaryota</taxon>
        <taxon>Viridiplantae</taxon>
        <taxon>Streptophyta</taxon>
        <taxon>Embryophyta</taxon>
        <taxon>Tracheophyta</taxon>
        <taxon>Spermatophyta</taxon>
        <taxon>Magnoliopsida</taxon>
        <taxon>eudicotyledons</taxon>
        <taxon>Gunneridae</taxon>
        <taxon>Pentapetalae</taxon>
        <taxon>rosids</taxon>
        <taxon>malvids</taxon>
        <taxon>Malvales</taxon>
        <taxon>Dipterocarpaceae</taxon>
        <taxon>Rubroshorea</taxon>
    </lineage>
</organism>
<evidence type="ECO:0000256" key="1">
    <source>
        <dbReference type="SAM" id="MobiDB-lite"/>
    </source>
</evidence>
<dbReference type="EMBL" id="BPVZ01000010">
    <property type="protein sequence ID" value="GKU96436.1"/>
    <property type="molecule type" value="Genomic_DNA"/>
</dbReference>
<sequence>MTNRNAEENSVVVSSISHGQRLTPIGKRRNLPMCSPIGRRQNKPISKHVTCASVTPTSGDQKS</sequence>
<gene>
    <name evidence="2" type="ORF">SLEP1_g9673</name>
</gene>
<proteinExistence type="predicted"/>
<dbReference type="Proteomes" id="UP001054252">
    <property type="component" value="Unassembled WGS sequence"/>
</dbReference>
<evidence type="ECO:0000313" key="3">
    <source>
        <dbReference type="Proteomes" id="UP001054252"/>
    </source>
</evidence>
<keyword evidence="3" id="KW-1185">Reference proteome</keyword>
<feature type="compositionally biased region" description="Polar residues" evidence="1">
    <location>
        <begin position="11"/>
        <end position="20"/>
    </location>
</feature>
<reference evidence="2 3" key="1">
    <citation type="journal article" date="2021" name="Commun. Biol.">
        <title>The genome of Shorea leprosula (Dipterocarpaceae) highlights the ecological relevance of drought in aseasonal tropical rainforests.</title>
        <authorList>
            <person name="Ng K.K.S."/>
            <person name="Kobayashi M.J."/>
            <person name="Fawcett J.A."/>
            <person name="Hatakeyama M."/>
            <person name="Paape T."/>
            <person name="Ng C.H."/>
            <person name="Ang C.C."/>
            <person name="Tnah L.H."/>
            <person name="Lee C.T."/>
            <person name="Nishiyama T."/>
            <person name="Sese J."/>
            <person name="O'Brien M.J."/>
            <person name="Copetti D."/>
            <person name="Mohd Noor M.I."/>
            <person name="Ong R.C."/>
            <person name="Putra M."/>
            <person name="Sireger I.Z."/>
            <person name="Indrioko S."/>
            <person name="Kosugi Y."/>
            <person name="Izuno A."/>
            <person name="Isagi Y."/>
            <person name="Lee S.L."/>
            <person name="Shimizu K.K."/>
        </authorList>
    </citation>
    <scope>NUCLEOTIDE SEQUENCE [LARGE SCALE GENOMIC DNA]</scope>
    <source>
        <strain evidence="2">214</strain>
    </source>
</reference>
<protein>
    <submittedName>
        <fullName evidence="2">Uncharacterized protein</fullName>
    </submittedName>
</protein>
<name>A0AAV5IE42_9ROSI</name>
<accession>A0AAV5IE42</accession>
<comment type="caution">
    <text evidence="2">The sequence shown here is derived from an EMBL/GenBank/DDBJ whole genome shotgun (WGS) entry which is preliminary data.</text>
</comment>
<feature type="region of interest" description="Disordered" evidence="1">
    <location>
        <begin position="1"/>
        <end position="44"/>
    </location>
</feature>
<dbReference type="AlphaFoldDB" id="A0AAV5IE42"/>
<evidence type="ECO:0000313" key="2">
    <source>
        <dbReference type="EMBL" id="GKU96436.1"/>
    </source>
</evidence>